<gene>
    <name evidence="1" type="ORF">UFOPK1820_01113</name>
</gene>
<evidence type="ECO:0000313" key="1">
    <source>
        <dbReference type="EMBL" id="CAB4606934.1"/>
    </source>
</evidence>
<sequence>MKHKKYVLLALLLLAPSCGRTSLSLGATDVEALLKIGIIADSYGEMTLGVDPWEVVVCRIPISTNDEIFEPSSERMSLSSDEIVKRLTPVVSYFKRHSYGRYQPVFSAGKDVAISDTETSDDCAERALDQSGPEVRGVMVVADAEHGADEFGGWGTPGVGCNESCSASDTRRAVYVGAGDFMDYWNGDSPLDLVEHEIGHALDWPHSTTSASNSGQELYDSALDVMSDSSAPRMVISTKRHGQGTLAINLYAARWLDDDHLKILDRSRRVTTKVQLLATDTDLSIMGKRFVVIVDGVNSFLTVELIAARGDNAHLKSNAVVIHRITVTGTSGVDRQQIVVKGDVQDGEKWAGNGISIEVLSIDSDDGEITAEIEMTVKKAVTS</sequence>
<organism evidence="1">
    <name type="scientific">freshwater metagenome</name>
    <dbReference type="NCBI Taxonomy" id="449393"/>
    <lineage>
        <taxon>unclassified sequences</taxon>
        <taxon>metagenomes</taxon>
        <taxon>ecological metagenomes</taxon>
    </lineage>
</organism>
<name>A0A6J6H6Q2_9ZZZZ</name>
<proteinExistence type="predicted"/>
<protein>
    <submittedName>
        <fullName evidence="1">Unannotated protein</fullName>
    </submittedName>
</protein>
<dbReference type="EMBL" id="CAEZUK010000198">
    <property type="protein sequence ID" value="CAB4606934.1"/>
    <property type="molecule type" value="Genomic_DNA"/>
</dbReference>
<dbReference type="AlphaFoldDB" id="A0A6J6H6Q2"/>
<accession>A0A6J6H6Q2</accession>
<reference evidence="1" key="1">
    <citation type="submission" date="2020-05" db="EMBL/GenBank/DDBJ databases">
        <authorList>
            <person name="Chiriac C."/>
            <person name="Salcher M."/>
            <person name="Ghai R."/>
            <person name="Kavagutti S V."/>
        </authorList>
    </citation>
    <scope>NUCLEOTIDE SEQUENCE</scope>
</reference>